<dbReference type="Proteomes" id="UP000280586">
    <property type="component" value="Chromosome"/>
</dbReference>
<dbReference type="EMBL" id="CP099799">
    <property type="protein sequence ID" value="USS01881.1"/>
    <property type="molecule type" value="Genomic_DNA"/>
</dbReference>
<evidence type="ECO:0000313" key="4">
    <source>
        <dbReference type="Proteomes" id="UP000280586"/>
    </source>
</evidence>
<sequence>MDIFTLDNKERFISLLKDTKREGVENLIKWLEGTDFFIAPASTRFHSNYEGGLCQHSLNVYKIFKKKCEDNEIELDESNIIIASLLHDICKANYYVVSSRNVKRDGKWIQVPYYSVDDQNPLGHGEKSCLILQTFIKLTKEELYCIRWHMGGYEPKENLNTISAAWNLCKPAVLLHTADLEASYLIEEHREV</sequence>
<dbReference type="Pfam" id="PF01966">
    <property type="entry name" value="HD"/>
    <property type="match status" value="1"/>
</dbReference>
<reference evidence="2 4" key="1">
    <citation type="submission" date="2017-09" db="EMBL/GenBank/DDBJ databases">
        <authorList>
            <person name="Thomas P."/>
            <person name="Seyboldt C."/>
        </authorList>
    </citation>
    <scope>NUCLEOTIDE SEQUENCE [LARGE SCALE GENOMIC DNA]</scope>
    <source>
        <strain evidence="2 4">DSM 7534</strain>
    </source>
</reference>
<evidence type="ECO:0000313" key="5">
    <source>
        <dbReference type="Proteomes" id="UP001055437"/>
    </source>
</evidence>
<dbReference type="Gene3D" id="1.10.3210.10">
    <property type="entry name" value="Hypothetical protein af1432"/>
    <property type="match status" value="1"/>
</dbReference>
<dbReference type="Proteomes" id="UP001055437">
    <property type="component" value="Chromosome"/>
</dbReference>
<keyword evidence="5" id="KW-1185">Reference proteome</keyword>
<accession>A0A9N7JNS3</accession>
<feature type="domain" description="HD" evidence="1">
    <location>
        <begin position="55"/>
        <end position="156"/>
    </location>
</feature>
<dbReference type="AlphaFoldDB" id="A0A9N7JNS3"/>
<evidence type="ECO:0000313" key="2">
    <source>
        <dbReference type="EMBL" id="AYE35285.1"/>
    </source>
</evidence>
<dbReference type="SUPFAM" id="SSF109604">
    <property type="entry name" value="HD-domain/PDEase-like"/>
    <property type="match status" value="1"/>
</dbReference>
<dbReference type="GeneID" id="303561623"/>
<evidence type="ECO:0000313" key="3">
    <source>
        <dbReference type="EMBL" id="USS01881.1"/>
    </source>
</evidence>
<dbReference type="RefSeq" id="WP_120140926.1">
    <property type="nucleotide sequence ID" value="NZ_CP023671.1"/>
</dbReference>
<dbReference type="EMBL" id="CP023671">
    <property type="protein sequence ID" value="AYE35285.1"/>
    <property type="molecule type" value="Genomic_DNA"/>
</dbReference>
<organism evidence="2 4">
    <name type="scientific">Clostridium septicum</name>
    <dbReference type="NCBI Taxonomy" id="1504"/>
    <lineage>
        <taxon>Bacteria</taxon>
        <taxon>Bacillati</taxon>
        <taxon>Bacillota</taxon>
        <taxon>Clostridia</taxon>
        <taxon>Eubacteriales</taxon>
        <taxon>Clostridiaceae</taxon>
        <taxon>Clostridium</taxon>
    </lineage>
</organism>
<dbReference type="KEGG" id="csep:CP523_13100"/>
<reference evidence="3" key="2">
    <citation type="submission" date="2022-06" db="EMBL/GenBank/DDBJ databases">
        <authorList>
            <person name="Holder M.E."/>
            <person name="Ajami N.J."/>
            <person name="Petrosino J.F."/>
        </authorList>
    </citation>
    <scope>NUCLEOTIDE SEQUENCE</scope>
    <source>
        <strain evidence="3">RMA 8861</strain>
    </source>
</reference>
<protein>
    <submittedName>
        <fullName evidence="3">HD domain-containing protein</fullName>
    </submittedName>
    <submittedName>
        <fullName evidence="2">Metal-dependent phosphohydrolase</fullName>
    </submittedName>
</protein>
<evidence type="ECO:0000259" key="1">
    <source>
        <dbReference type="Pfam" id="PF01966"/>
    </source>
</evidence>
<proteinExistence type="predicted"/>
<dbReference type="InterPro" id="IPR006674">
    <property type="entry name" value="HD_domain"/>
</dbReference>
<name>A0A9N7JNS3_CLOSE</name>
<gene>
    <name evidence="2" type="ORF">CP523_13100</name>
    <name evidence="3" type="ORF">NH397_05480</name>
</gene>